<feature type="chain" id="PRO_5015455887" description="Peptidyl-prolyl cis-trans isomerase" evidence="7">
    <location>
        <begin position="22"/>
        <end position="182"/>
    </location>
</feature>
<evidence type="ECO:0000256" key="1">
    <source>
        <dbReference type="ARBA" id="ARBA00000971"/>
    </source>
</evidence>
<evidence type="ECO:0000259" key="8">
    <source>
        <dbReference type="PROSITE" id="PS50059"/>
    </source>
</evidence>
<comment type="catalytic activity">
    <reaction evidence="1 5 6">
        <text>[protein]-peptidylproline (omega=180) = [protein]-peptidylproline (omega=0)</text>
        <dbReference type="Rhea" id="RHEA:16237"/>
        <dbReference type="Rhea" id="RHEA-COMP:10747"/>
        <dbReference type="Rhea" id="RHEA-COMP:10748"/>
        <dbReference type="ChEBI" id="CHEBI:83833"/>
        <dbReference type="ChEBI" id="CHEBI:83834"/>
        <dbReference type="EC" id="5.2.1.8"/>
    </reaction>
</comment>
<dbReference type="SUPFAM" id="SSF54534">
    <property type="entry name" value="FKBP-like"/>
    <property type="match status" value="1"/>
</dbReference>
<evidence type="ECO:0000256" key="2">
    <source>
        <dbReference type="ARBA" id="ARBA00006577"/>
    </source>
</evidence>
<dbReference type="Pfam" id="PF00254">
    <property type="entry name" value="FKBP_C"/>
    <property type="match status" value="1"/>
</dbReference>
<dbReference type="GO" id="GO:0003755">
    <property type="term" value="F:peptidyl-prolyl cis-trans isomerase activity"/>
    <property type="evidence" value="ECO:0007669"/>
    <property type="project" value="UniProtKB-UniRule"/>
</dbReference>
<dbReference type="Gene3D" id="3.10.50.40">
    <property type="match status" value="1"/>
</dbReference>
<dbReference type="PROSITE" id="PS51257">
    <property type="entry name" value="PROKAR_LIPOPROTEIN"/>
    <property type="match status" value="1"/>
</dbReference>
<reference evidence="9 10" key="1">
    <citation type="submission" date="2018-03" db="EMBL/GenBank/DDBJ databases">
        <title>Genomic Encyclopedia of Archaeal and Bacterial Type Strains, Phase II (KMG-II): from individual species to whole genera.</title>
        <authorList>
            <person name="Goeker M."/>
        </authorList>
    </citation>
    <scope>NUCLEOTIDE SEQUENCE [LARGE SCALE GENOMIC DNA]</scope>
    <source>
        <strain evidence="9 10">DSM 27929</strain>
    </source>
</reference>
<organism evidence="9 10">
    <name type="scientific">Mongoliibacter ruber</name>
    <dbReference type="NCBI Taxonomy" id="1750599"/>
    <lineage>
        <taxon>Bacteria</taxon>
        <taxon>Pseudomonadati</taxon>
        <taxon>Bacteroidota</taxon>
        <taxon>Cytophagia</taxon>
        <taxon>Cytophagales</taxon>
        <taxon>Cyclobacteriaceae</taxon>
        <taxon>Mongoliibacter</taxon>
    </lineage>
</organism>
<evidence type="ECO:0000313" key="9">
    <source>
        <dbReference type="EMBL" id="PRY89707.1"/>
    </source>
</evidence>
<dbReference type="InterPro" id="IPR046357">
    <property type="entry name" value="PPIase_dom_sf"/>
</dbReference>
<comment type="caution">
    <text evidence="9">The sequence shown here is derived from an EMBL/GenBank/DDBJ whole genome shotgun (WGS) entry which is preliminary data.</text>
</comment>
<dbReference type="PANTHER" id="PTHR43811">
    <property type="entry name" value="FKBP-TYPE PEPTIDYL-PROLYL CIS-TRANS ISOMERASE FKPA"/>
    <property type="match status" value="1"/>
</dbReference>
<accession>A0A2T0WSQ2</accession>
<feature type="domain" description="PPIase FKBP-type" evidence="8">
    <location>
        <begin position="82"/>
        <end position="182"/>
    </location>
</feature>
<evidence type="ECO:0000256" key="7">
    <source>
        <dbReference type="SAM" id="SignalP"/>
    </source>
</evidence>
<dbReference type="InterPro" id="IPR001179">
    <property type="entry name" value="PPIase_FKBP_dom"/>
</dbReference>
<keyword evidence="10" id="KW-1185">Reference proteome</keyword>
<evidence type="ECO:0000256" key="6">
    <source>
        <dbReference type="RuleBase" id="RU003915"/>
    </source>
</evidence>
<name>A0A2T0WSQ2_9BACT</name>
<dbReference type="EMBL" id="PVTR01000002">
    <property type="protein sequence ID" value="PRY89707.1"/>
    <property type="molecule type" value="Genomic_DNA"/>
</dbReference>
<evidence type="ECO:0000256" key="4">
    <source>
        <dbReference type="ARBA" id="ARBA00023235"/>
    </source>
</evidence>
<keyword evidence="3 5" id="KW-0697">Rotamase</keyword>
<comment type="similarity">
    <text evidence="2 6">Belongs to the FKBP-type PPIase family.</text>
</comment>
<evidence type="ECO:0000313" key="10">
    <source>
        <dbReference type="Proteomes" id="UP000238157"/>
    </source>
</evidence>
<gene>
    <name evidence="9" type="ORF">CLW00_102183</name>
</gene>
<protein>
    <recommendedName>
        <fullName evidence="6">Peptidyl-prolyl cis-trans isomerase</fullName>
        <ecNumber evidence="6">5.2.1.8</ecNumber>
    </recommendedName>
</protein>
<dbReference type="PROSITE" id="PS50059">
    <property type="entry name" value="FKBP_PPIASE"/>
    <property type="match status" value="1"/>
</dbReference>
<dbReference type="PANTHER" id="PTHR43811:SF19">
    <property type="entry name" value="39 KDA FK506-BINDING NUCLEAR PROTEIN"/>
    <property type="match status" value="1"/>
</dbReference>
<dbReference type="RefSeq" id="WP_106132403.1">
    <property type="nucleotide sequence ID" value="NZ_PVTR01000002.1"/>
</dbReference>
<feature type="signal peptide" evidence="7">
    <location>
        <begin position="1"/>
        <end position="21"/>
    </location>
</feature>
<sequence>MKLVSKMLLGLLVLLAVVACNQEPPNFFGPTYDVEANLAREAPIIEEFLRTYELDTVARINDRNGVVILVQEEGDGARPSEFTLVYCNYVTRLLDGTIVDTNMEDLAIANDIWEENRLYRIFQFTIGAGDAIEGFSIGFRNLKSGSKAHFVVPSVWAYRDQERPNIPEDSILLFEVEFLGMD</sequence>
<dbReference type="AlphaFoldDB" id="A0A2T0WSQ2"/>
<keyword evidence="4 5" id="KW-0413">Isomerase</keyword>
<evidence type="ECO:0000256" key="3">
    <source>
        <dbReference type="ARBA" id="ARBA00023110"/>
    </source>
</evidence>
<dbReference type="Proteomes" id="UP000238157">
    <property type="component" value="Unassembled WGS sequence"/>
</dbReference>
<keyword evidence="7" id="KW-0732">Signal</keyword>
<evidence type="ECO:0000256" key="5">
    <source>
        <dbReference type="PROSITE-ProRule" id="PRU00277"/>
    </source>
</evidence>
<proteinExistence type="inferred from homology"/>
<dbReference type="EC" id="5.2.1.8" evidence="6"/>
<dbReference type="OrthoDB" id="9814548at2"/>